<sequence length="424" mass="48541">MMKRRNTTFYRKLKIERQKVFATLNDKITQNYNILSLTSGTEVKDNRICSKVLSAFSSEVESSKKVTDKKSVQINDEEQREVIDILELNDIENVELNNKEELSNEFGDKIVQSNEVEQSEGIIDIGELNDTIEKNNDQNCFEADPKASLNVQLQHWAVTNKVTHIALNNLLKILNPHFKNLPLDPRTLLKTPRKTITRFVEPGQYFHFGLKENITFLLENAHRDLSQCEICVNIDGLPISKSSGSQLYPILISLFPVNENLVSCVGLYHGYDKPKNANNFLKEFVKKAIDLTNNGVLFNNKVIPFRIKAFICDVPAKAFIRCTKGHTGFSSCTKCKQRGEYIVNTVCFPRMSDEERTNEDFLLQVDKLHHTGQTILADIPNIGLVSCFPVEYMHLTLKNMLRKSNQPIQQVVRRLGEIKKYQSE</sequence>
<organism evidence="1 2">
    <name type="scientific">Brassicogethes aeneus</name>
    <name type="common">Rape pollen beetle</name>
    <name type="synonym">Meligethes aeneus</name>
    <dbReference type="NCBI Taxonomy" id="1431903"/>
    <lineage>
        <taxon>Eukaryota</taxon>
        <taxon>Metazoa</taxon>
        <taxon>Ecdysozoa</taxon>
        <taxon>Arthropoda</taxon>
        <taxon>Hexapoda</taxon>
        <taxon>Insecta</taxon>
        <taxon>Pterygota</taxon>
        <taxon>Neoptera</taxon>
        <taxon>Endopterygota</taxon>
        <taxon>Coleoptera</taxon>
        <taxon>Polyphaga</taxon>
        <taxon>Cucujiformia</taxon>
        <taxon>Nitidulidae</taxon>
        <taxon>Meligethinae</taxon>
        <taxon>Brassicogethes</taxon>
    </lineage>
</organism>
<gene>
    <name evidence="1" type="ORF">MELIAE_LOCUS9396</name>
</gene>
<evidence type="ECO:0008006" key="3">
    <source>
        <dbReference type="Google" id="ProtNLM"/>
    </source>
</evidence>
<evidence type="ECO:0000313" key="1">
    <source>
        <dbReference type="EMBL" id="CAH0559280.1"/>
    </source>
</evidence>
<reference evidence="1" key="1">
    <citation type="submission" date="2021-12" db="EMBL/GenBank/DDBJ databases">
        <authorList>
            <person name="King R."/>
        </authorList>
    </citation>
    <scope>NUCLEOTIDE SEQUENCE</scope>
</reference>
<accession>A0A9P0BAJ8</accession>
<dbReference type="EMBL" id="OV121137">
    <property type="protein sequence ID" value="CAH0559280.1"/>
    <property type="molecule type" value="Genomic_DNA"/>
</dbReference>
<dbReference type="AlphaFoldDB" id="A0A9P0BAJ8"/>
<dbReference type="PANTHER" id="PTHR33053">
    <property type="entry name" value="PROTEIN, PUTATIVE-RELATED"/>
    <property type="match status" value="1"/>
</dbReference>
<dbReference type="OrthoDB" id="6629909at2759"/>
<dbReference type="Proteomes" id="UP001154078">
    <property type="component" value="Chromosome 6"/>
</dbReference>
<dbReference type="PANTHER" id="PTHR33053:SF24">
    <property type="entry name" value="TRANSPOSASE DOMAIN-CONTAINING PROTEIN"/>
    <property type="match status" value="1"/>
</dbReference>
<proteinExistence type="predicted"/>
<evidence type="ECO:0000313" key="2">
    <source>
        <dbReference type="Proteomes" id="UP001154078"/>
    </source>
</evidence>
<keyword evidence="2" id="KW-1185">Reference proteome</keyword>
<name>A0A9P0BAJ8_BRAAE</name>
<protein>
    <recommendedName>
        <fullName evidence="3">Transposase domain-containing protein</fullName>
    </recommendedName>
</protein>